<dbReference type="InterPro" id="IPR010982">
    <property type="entry name" value="Lambda_DNA-bd_dom_sf"/>
</dbReference>
<evidence type="ECO:0000256" key="3">
    <source>
        <dbReference type="ARBA" id="ARBA00023163"/>
    </source>
</evidence>
<dbReference type="EMBL" id="PKKO01000001">
    <property type="protein sequence ID" value="PKY73076.1"/>
    <property type="molecule type" value="Genomic_DNA"/>
</dbReference>
<dbReference type="SUPFAM" id="SSF47413">
    <property type="entry name" value="lambda repressor-like DNA-binding domains"/>
    <property type="match status" value="1"/>
</dbReference>
<dbReference type="Gene3D" id="3.40.50.2300">
    <property type="match status" value="2"/>
</dbReference>
<dbReference type="Pfam" id="PF00356">
    <property type="entry name" value="LacI"/>
    <property type="match status" value="1"/>
</dbReference>
<dbReference type="InterPro" id="IPR028082">
    <property type="entry name" value="Peripla_BP_I"/>
</dbReference>
<dbReference type="GO" id="GO:0000976">
    <property type="term" value="F:transcription cis-regulatory region binding"/>
    <property type="evidence" value="ECO:0007669"/>
    <property type="project" value="TreeGrafter"/>
</dbReference>
<organism evidence="6 7">
    <name type="scientific">Winkia neuii</name>
    <dbReference type="NCBI Taxonomy" id="33007"/>
    <lineage>
        <taxon>Bacteria</taxon>
        <taxon>Bacillati</taxon>
        <taxon>Actinomycetota</taxon>
        <taxon>Actinomycetes</taxon>
        <taxon>Actinomycetales</taxon>
        <taxon>Actinomycetaceae</taxon>
        <taxon>Winkia</taxon>
    </lineage>
</organism>
<name>A0A2I1IPM0_9ACTO</name>
<evidence type="ECO:0000256" key="2">
    <source>
        <dbReference type="ARBA" id="ARBA00023125"/>
    </source>
</evidence>
<feature type="domain" description="HTH lacI-type" evidence="5">
    <location>
        <begin position="57"/>
        <end position="111"/>
    </location>
</feature>
<keyword evidence="3" id="KW-0804">Transcription</keyword>
<dbReference type="Pfam" id="PF13377">
    <property type="entry name" value="Peripla_BP_3"/>
    <property type="match status" value="1"/>
</dbReference>
<evidence type="ECO:0000313" key="7">
    <source>
        <dbReference type="Proteomes" id="UP000235122"/>
    </source>
</evidence>
<dbReference type="InterPro" id="IPR000843">
    <property type="entry name" value="HTH_LacI"/>
</dbReference>
<protein>
    <submittedName>
        <fullName evidence="6">LacI family transcriptional regulator</fullName>
    </submittedName>
</protein>
<sequence length="380" mass="40736">MVRTSNNFLILSTINYIQQRGTDVTEPNKRGLDSILGRNKAPLPHGRTTGRGARKAVTINDVAQEAGVAPSTVSRTFSRPGRVNAETAERVREAARKLGYRTGPVSRAVSTPINKMLAIVVNDISNPLLGDTVRGFQARASKLGYMVMLVDSLEDGPKERAGVERVLSTADGIALTSSRMSDSAIRQIIKVKPVVTINRAVSSIPSIVTDTRAGMKYAVSHLTRLGHKRITYLAGPEESWADGVRWRSLLKAAEQAGIRVRRTSPQSGSVEGGYAAGKEFLHAKTTAVIAYNDLMAAGFVRFLRDNGIQVPHEVSVIGIGNTMAATLSFPPLTTVATPAYTMGVTGASMLIGQIRKHGVAQVPAMVLPMKLIERASTAQV</sequence>
<evidence type="ECO:0000256" key="1">
    <source>
        <dbReference type="ARBA" id="ARBA00023015"/>
    </source>
</evidence>
<dbReference type="PROSITE" id="PS50932">
    <property type="entry name" value="HTH_LACI_2"/>
    <property type="match status" value="1"/>
</dbReference>
<dbReference type="InterPro" id="IPR046335">
    <property type="entry name" value="LacI/GalR-like_sensor"/>
</dbReference>
<dbReference type="GO" id="GO:0003700">
    <property type="term" value="F:DNA-binding transcription factor activity"/>
    <property type="evidence" value="ECO:0007669"/>
    <property type="project" value="TreeGrafter"/>
</dbReference>
<feature type="region of interest" description="Disordered" evidence="4">
    <location>
        <begin position="22"/>
        <end position="51"/>
    </location>
</feature>
<dbReference type="AlphaFoldDB" id="A0A2I1IPM0"/>
<dbReference type="Gene3D" id="1.10.260.40">
    <property type="entry name" value="lambda repressor-like DNA-binding domains"/>
    <property type="match status" value="1"/>
</dbReference>
<dbReference type="SUPFAM" id="SSF53822">
    <property type="entry name" value="Periplasmic binding protein-like I"/>
    <property type="match status" value="1"/>
</dbReference>
<evidence type="ECO:0000313" key="6">
    <source>
        <dbReference type="EMBL" id="PKY73076.1"/>
    </source>
</evidence>
<dbReference type="STRING" id="33007.HMPREF3198_00680"/>
<comment type="caution">
    <text evidence="6">The sequence shown here is derived from an EMBL/GenBank/DDBJ whole genome shotgun (WGS) entry which is preliminary data.</text>
</comment>
<proteinExistence type="predicted"/>
<dbReference type="CDD" id="cd06267">
    <property type="entry name" value="PBP1_LacI_sugar_binding-like"/>
    <property type="match status" value="1"/>
</dbReference>
<evidence type="ECO:0000256" key="4">
    <source>
        <dbReference type="SAM" id="MobiDB-lite"/>
    </source>
</evidence>
<keyword evidence="7" id="KW-1185">Reference proteome</keyword>
<keyword evidence="1" id="KW-0805">Transcription regulation</keyword>
<dbReference type="CDD" id="cd01392">
    <property type="entry name" value="HTH_LacI"/>
    <property type="match status" value="1"/>
</dbReference>
<dbReference type="PANTHER" id="PTHR30146">
    <property type="entry name" value="LACI-RELATED TRANSCRIPTIONAL REPRESSOR"/>
    <property type="match status" value="1"/>
</dbReference>
<dbReference type="SMART" id="SM00354">
    <property type="entry name" value="HTH_LACI"/>
    <property type="match status" value="1"/>
</dbReference>
<evidence type="ECO:0000259" key="5">
    <source>
        <dbReference type="PROSITE" id="PS50932"/>
    </source>
</evidence>
<keyword evidence="2" id="KW-0238">DNA-binding</keyword>
<reference evidence="6 7" key="1">
    <citation type="submission" date="2017-12" db="EMBL/GenBank/DDBJ databases">
        <title>Phylogenetic diversity of female urinary microbiome.</title>
        <authorList>
            <person name="Thomas-White K."/>
            <person name="Wolfe A.J."/>
        </authorList>
    </citation>
    <scope>NUCLEOTIDE SEQUENCE [LARGE SCALE GENOMIC DNA]</scope>
    <source>
        <strain evidence="6 7">UMB0402</strain>
    </source>
</reference>
<gene>
    <name evidence="6" type="ORF">CYJ19_00315</name>
</gene>
<dbReference type="Proteomes" id="UP000235122">
    <property type="component" value="Unassembled WGS sequence"/>
</dbReference>
<dbReference type="PANTHER" id="PTHR30146:SF147">
    <property type="entry name" value="HTH-TYPE TRANSCRIPTIONAL REGULATOR DEGA"/>
    <property type="match status" value="1"/>
</dbReference>
<accession>A0A2I1IPM0</accession>